<accession>A0A5J5EVR7</accession>
<evidence type="ECO:0000313" key="2">
    <source>
        <dbReference type="Proteomes" id="UP000326924"/>
    </source>
</evidence>
<gene>
    <name evidence="1" type="ORF">FN846DRAFT_907876</name>
</gene>
<dbReference type="InParanoid" id="A0A5J5EVR7"/>
<name>A0A5J5EVR7_9PEZI</name>
<keyword evidence="2" id="KW-1185">Reference proteome</keyword>
<comment type="caution">
    <text evidence="1">The sequence shown here is derived from an EMBL/GenBank/DDBJ whole genome shotgun (WGS) entry which is preliminary data.</text>
</comment>
<dbReference type="EMBL" id="VXIS01000111">
    <property type="protein sequence ID" value="KAA8904231.1"/>
    <property type="molecule type" value="Genomic_DNA"/>
</dbReference>
<evidence type="ECO:0000313" key="1">
    <source>
        <dbReference type="EMBL" id="KAA8904231.1"/>
    </source>
</evidence>
<dbReference type="AlphaFoldDB" id="A0A5J5EVR7"/>
<protein>
    <submittedName>
        <fullName evidence="1">Uncharacterized protein</fullName>
    </submittedName>
</protein>
<proteinExistence type="predicted"/>
<dbReference type="Proteomes" id="UP000326924">
    <property type="component" value="Unassembled WGS sequence"/>
</dbReference>
<organism evidence="1 2">
    <name type="scientific">Sphaerosporella brunnea</name>
    <dbReference type="NCBI Taxonomy" id="1250544"/>
    <lineage>
        <taxon>Eukaryota</taxon>
        <taxon>Fungi</taxon>
        <taxon>Dikarya</taxon>
        <taxon>Ascomycota</taxon>
        <taxon>Pezizomycotina</taxon>
        <taxon>Pezizomycetes</taxon>
        <taxon>Pezizales</taxon>
        <taxon>Pyronemataceae</taxon>
        <taxon>Sphaerosporella</taxon>
    </lineage>
</organism>
<reference evidence="1 2" key="1">
    <citation type="submission" date="2019-09" db="EMBL/GenBank/DDBJ databases">
        <title>Draft genome of the ectomycorrhizal ascomycete Sphaerosporella brunnea.</title>
        <authorList>
            <consortium name="DOE Joint Genome Institute"/>
            <person name="Benucci G.M."/>
            <person name="Marozzi G."/>
            <person name="Antonielli L."/>
            <person name="Sanchez S."/>
            <person name="Marco P."/>
            <person name="Wang X."/>
            <person name="Falini L.B."/>
            <person name="Barry K."/>
            <person name="Haridas S."/>
            <person name="Lipzen A."/>
            <person name="Labutti K."/>
            <person name="Grigoriev I.V."/>
            <person name="Murat C."/>
            <person name="Martin F."/>
            <person name="Albertini E."/>
            <person name="Donnini D."/>
            <person name="Bonito G."/>
        </authorList>
    </citation>
    <scope>NUCLEOTIDE SEQUENCE [LARGE SCALE GENOMIC DNA]</scope>
    <source>
        <strain evidence="1 2">Sb_GMNB300</strain>
    </source>
</reference>
<sequence length="144" mass="15313">MTSHNRDSGAVTAALNAASTASQQDVAVSTAWLLDVFSGHNVRVIAVLDNLGLLINGSVLSEGMVDVEVIAMLENLGLLVQQFVLSEGMVDVEVIAMLENLGLLVQQFVLSSEIVEAICLLDNLGLRPLTRMIRSGQIIIDVAV</sequence>